<feature type="domain" description="Clathrin/coatomer adaptor adaptin-like N-terminal" evidence="6">
    <location>
        <begin position="48"/>
        <end position="598"/>
    </location>
</feature>
<dbReference type="PANTHER" id="PTHR22780">
    <property type="entry name" value="ADAPTIN, ALPHA/GAMMA/EPSILON"/>
    <property type="match status" value="1"/>
</dbReference>
<evidence type="ECO:0000259" key="6">
    <source>
        <dbReference type="Pfam" id="PF01602"/>
    </source>
</evidence>
<evidence type="ECO:0000313" key="7">
    <source>
        <dbReference type="EMBL" id="CAD8665366.1"/>
    </source>
</evidence>
<feature type="compositionally biased region" description="Low complexity" evidence="5">
    <location>
        <begin position="849"/>
        <end position="858"/>
    </location>
</feature>
<dbReference type="InterPro" id="IPR050840">
    <property type="entry name" value="Adaptor_Complx_Large_Subunit"/>
</dbReference>
<dbReference type="InterPro" id="IPR011989">
    <property type="entry name" value="ARM-like"/>
</dbReference>
<dbReference type="GO" id="GO:0016192">
    <property type="term" value="P:vesicle-mediated transport"/>
    <property type="evidence" value="ECO:0007669"/>
    <property type="project" value="InterPro"/>
</dbReference>
<feature type="compositionally biased region" description="Low complexity" evidence="5">
    <location>
        <begin position="778"/>
        <end position="787"/>
    </location>
</feature>
<accession>A0A7S0R2R6</accession>
<organism evidence="7">
    <name type="scientific">Chlamydomonas leiostraca</name>
    <dbReference type="NCBI Taxonomy" id="1034604"/>
    <lineage>
        <taxon>Eukaryota</taxon>
        <taxon>Viridiplantae</taxon>
        <taxon>Chlorophyta</taxon>
        <taxon>core chlorophytes</taxon>
        <taxon>Chlorophyceae</taxon>
        <taxon>CS clade</taxon>
        <taxon>Chlamydomonadales</taxon>
        <taxon>Chlamydomonadaceae</taxon>
        <taxon>Chlamydomonas</taxon>
    </lineage>
</organism>
<keyword evidence="2" id="KW-0813">Transport</keyword>
<dbReference type="SUPFAM" id="SSF48371">
    <property type="entry name" value="ARM repeat"/>
    <property type="match status" value="1"/>
</dbReference>
<keyword evidence="3" id="KW-0653">Protein transport</keyword>
<keyword evidence="4" id="KW-0472">Membrane</keyword>
<dbReference type="Gene3D" id="1.25.10.10">
    <property type="entry name" value="Leucine-rich Repeat Variant"/>
    <property type="match status" value="1"/>
</dbReference>
<feature type="compositionally biased region" description="Polar residues" evidence="5">
    <location>
        <begin position="705"/>
        <end position="732"/>
    </location>
</feature>
<dbReference type="Pfam" id="PF01602">
    <property type="entry name" value="Adaptin_N"/>
    <property type="match status" value="1"/>
</dbReference>
<name>A0A7S0R2R6_9CHLO</name>
<protein>
    <recommendedName>
        <fullName evidence="6">Clathrin/coatomer adaptor adaptin-like N-terminal domain-containing protein</fullName>
    </recommendedName>
</protein>
<dbReference type="GO" id="GO:0030117">
    <property type="term" value="C:membrane coat"/>
    <property type="evidence" value="ECO:0007669"/>
    <property type="project" value="InterPro"/>
</dbReference>
<dbReference type="InterPro" id="IPR002553">
    <property type="entry name" value="Clathrin/coatomer_adapt-like_N"/>
</dbReference>
<evidence type="ECO:0000256" key="1">
    <source>
        <dbReference type="ARBA" id="ARBA00004308"/>
    </source>
</evidence>
<dbReference type="AlphaFoldDB" id="A0A7S0R2R6"/>
<feature type="region of interest" description="Disordered" evidence="5">
    <location>
        <begin position="673"/>
        <end position="858"/>
    </location>
</feature>
<gene>
    <name evidence="7" type="ORF">CLEI1391_LOCUS1354</name>
</gene>
<dbReference type="InterPro" id="IPR016024">
    <property type="entry name" value="ARM-type_fold"/>
</dbReference>
<evidence type="ECO:0000256" key="3">
    <source>
        <dbReference type="ARBA" id="ARBA00022927"/>
    </source>
</evidence>
<feature type="compositionally biased region" description="Low complexity" evidence="5">
    <location>
        <begin position="798"/>
        <end position="815"/>
    </location>
</feature>
<dbReference type="EMBL" id="HBFB01002622">
    <property type="protein sequence ID" value="CAD8665366.1"/>
    <property type="molecule type" value="Transcribed_RNA"/>
</dbReference>
<comment type="subcellular location">
    <subcellularLocation>
        <location evidence="1">Endomembrane system</location>
    </subcellularLocation>
</comment>
<evidence type="ECO:0000256" key="2">
    <source>
        <dbReference type="ARBA" id="ARBA00022448"/>
    </source>
</evidence>
<sequence>MAMDAFKNKLVQKLQNTKLLRDFNNKEFDFLIRSIGECKSKAEEDRIITAEIELLKQRLSDPKIDKTRGKEYMIRLIYCEMLGHDVGFAHVKALQFASEPNILTKKAAYLALTQFFDQNSQLVLLLVNTLLSDLKSDNFINVTTGLVVCTKLIGPDLINAVFPVVVERLRHPKEHVRKKAVMALHRFHQLDPKHEGPLAGMDLDKHFRTMLCDKDPSVMSAALCALHEVVKQDPRPYKNLIPSFTSILKQVSEHRLPKTYDYHRFPAPFIQIKLLKILSMLGAGDRVASENMYAVLQQTLRRANSSHTIGNAIIYECVRAITTIYPNPHLLAAAAEAISTFLKSTSHNLRYVGIDALAGIVKINPQYAQEHQLAVVDCLEDPDDTLKLKTLELLYKMTKANNVEVITERMMGYLRTTTDEHIRRDIARKVSELAERYAPSPAWFIRVVSEVFELGGDHVEPALAHSLMRLIAEQDEALHRSAVDIYARLLDAESSARLPDVLLQVLVWVLGEYGSLAANNAGPRALTAQQIMTKLVGLVARQKPSEDVKALLLPAFAKLCVQGACGLSPEAEAYVNKCSSSRSVELQQRAYELQALLTAPQAVQQAALPHDASCEEFDEAELAGLKELKFLDWYVNEALRAGAAPYVPAEQRAARGGHAGVSDKGSNLRFEAYEPAPSNRGYSGNNTPSAAHAAAASSDPFSDFGMSQPSSSAPHHSRNASTSSASGAQPSGPQLRGANAGKGRWGPAQFEAPASSQPSRPPAPVPGGMMDMFGGGVQQSAASGSGAPKPMSERDRLAASLFGSAQGASSSQAASKPPQTSAPRPAPAKPAAAPQPDLLDMLHSPPPVSAAHPPAQRAAAANPMDLLMDFDSSLSAGPSAASQPVSMPGMGLPAAAFGGPDGLDSLLGGLAGVTMGASGGYGMQQASMPGLLGGNPGVVPGMGMPSVMLAGSQPGMQAGIAGGLSQPTAFKPAVSDPFGDLI</sequence>
<evidence type="ECO:0000256" key="4">
    <source>
        <dbReference type="ARBA" id="ARBA00023136"/>
    </source>
</evidence>
<reference evidence="7" key="1">
    <citation type="submission" date="2021-01" db="EMBL/GenBank/DDBJ databases">
        <authorList>
            <person name="Corre E."/>
            <person name="Pelletier E."/>
            <person name="Niang G."/>
            <person name="Scheremetjew M."/>
            <person name="Finn R."/>
            <person name="Kale V."/>
            <person name="Holt S."/>
            <person name="Cochrane G."/>
            <person name="Meng A."/>
            <person name="Brown T."/>
            <person name="Cohen L."/>
        </authorList>
    </citation>
    <scope>NUCLEOTIDE SEQUENCE</scope>
    <source>
        <strain evidence="7">SAG 11-49</strain>
    </source>
</reference>
<proteinExistence type="predicted"/>
<evidence type="ECO:0000256" key="5">
    <source>
        <dbReference type="SAM" id="MobiDB-lite"/>
    </source>
</evidence>
<feature type="compositionally biased region" description="Low complexity" evidence="5">
    <location>
        <begin position="689"/>
        <end position="698"/>
    </location>
</feature>
<dbReference type="GO" id="GO:0006886">
    <property type="term" value="P:intracellular protein transport"/>
    <property type="evidence" value="ECO:0007669"/>
    <property type="project" value="InterPro"/>
</dbReference>
<dbReference type="GO" id="GO:0012505">
    <property type="term" value="C:endomembrane system"/>
    <property type="evidence" value="ECO:0007669"/>
    <property type="project" value="UniProtKB-SubCell"/>
</dbReference>